<evidence type="ECO:0000313" key="2">
    <source>
        <dbReference type="Proteomes" id="UP000294593"/>
    </source>
</evidence>
<protein>
    <submittedName>
        <fullName evidence="1">Uncharacterized protein</fullName>
    </submittedName>
</protein>
<reference evidence="1 2" key="1">
    <citation type="submission" date="2019-03" db="EMBL/GenBank/DDBJ databases">
        <title>Genomic Encyclopedia of Type Strains, Phase IV (KMG-IV): sequencing the most valuable type-strain genomes for metagenomic binning, comparative biology and taxonomic classification.</title>
        <authorList>
            <person name="Goeker M."/>
        </authorList>
    </citation>
    <scope>NUCLEOTIDE SEQUENCE [LARGE SCALE GENOMIC DNA]</scope>
    <source>
        <strain evidence="1 2">DSM 11901</strain>
    </source>
</reference>
<proteinExistence type="predicted"/>
<dbReference type="RefSeq" id="WP_133611414.1">
    <property type="nucleotide sequence ID" value="NZ_SNXW01000028.1"/>
</dbReference>
<dbReference type="OrthoDB" id="7061611at2"/>
<name>A0A4R6QYC1_9BURK</name>
<dbReference type="EMBL" id="SNXW01000028">
    <property type="protein sequence ID" value="TDP78167.1"/>
    <property type="molecule type" value="Genomic_DNA"/>
</dbReference>
<organism evidence="1 2">
    <name type="scientific">Aquabacterium commune</name>
    <dbReference type="NCBI Taxonomy" id="70586"/>
    <lineage>
        <taxon>Bacteria</taxon>
        <taxon>Pseudomonadati</taxon>
        <taxon>Pseudomonadota</taxon>
        <taxon>Betaproteobacteria</taxon>
        <taxon>Burkholderiales</taxon>
        <taxon>Aquabacterium</taxon>
    </lineage>
</organism>
<sequence>MTTLATRMRALGDLEDFDIEVLDQSGNAVDPKTNGFAKYDFDRRAKGSMTVSEWKDKRFSATYGGYGCKVLNADGTEAHGNTKLESVRATYEEQ</sequence>
<accession>A0A4R6QYC1</accession>
<gene>
    <name evidence="1" type="ORF">EV672_1283</name>
</gene>
<evidence type="ECO:0000313" key="1">
    <source>
        <dbReference type="EMBL" id="TDP78167.1"/>
    </source>
</evidence>
<comment type="caution">
    <text evidence="1">The sequence shown here is derived from an EMBL/GenBank/DDBJ whole genome shotgun (WGS) entry which is preliminary data.</text>
</comment>
<keyword evidence="2" id="KW-1185">Reference proteome</keyword>
<dbReference type="Proteomes" id="UP000294593">
    <property type="component" value="Unassembled WGS sequence"/>
</dbReference>
<dbReference type="AlphaFoldDB" id="A0A4R6QYC1"/>